<evidence type="ECO:0000313" key="4">
    <source>
        <dbReference type="Proteomes" id="UP000467840"/>
    </source>
</evidence>
<organism evidence="3 4">
    <name type="scientific">Hevea brasiliensis</name>
    <name type="common">Para rubber tree</name>
    <name type="synonym">Siphonia brasiliensis</name>
    <dbReference type="NCBI Taxonomy" id="3981"/>
    <lineage>
        <taxon>Eukaryota</taxon>
        <taxon>Viridiplantae</taxon>
        <taxon>Streptophyta</taxon>
        <taxon>Embryophyta</taxon>
        <taxon>Tracheophyta</taxon>
        <taxon>Spermatophyta</taxon>
        <taxon>Magnoliopsida</taxon>
        <taxon>eudicotyledons</taxon>
        <taxon>Gunneridae</taxon>
        <taxon>Pentapetalae</taxon>
        <taxon>rosids</taxon>
        <taxon>fabids</taxon>
        <taxon>Malpighiales</taxon>
        <taxon>Euphorbiaceae</taxon>
        <taxon>Crotonoideae</taxon>
        <taxon>Micrandreae</taxon>
        <taxon>Hevea</taxon>
    </lineage>
</organism>
<reference evidence="3 4" key="1">
    <citation type="journal article" date="2020" name="Mol. Plant">
        <title>The Chromosome-Based Rubber Tree Genome Provides New Insights into Spurge Genome Evolution and Rubber Biosynthesis.</title>
        <authorList>
            <person name="Liu J."/>
            <person name="Shi C."/>
            <person name="Shi C.C."/>
            <person name="Li W."/>
            <person name="Zhang Q.J."/>
            <person name="Zhang Y."/>
            <person name="Li K."/>
            <person name="Lu H.F."/>
            <person name="Shi C."/>
            <person name="Zhu S.T."/>
            <person name="Xiao Z.Y."/>
            <person name="Nan H."/>
            <person name="Yue Y."/>
            <person name="Zhu X.G."/>
            <person name="Wu Y."/>
            <person name="Hong X.N."/>
            <person name="Fan G.Y."/>
            <person name="Tong Y."/>
            <person name="Zhang D."/>
            <person name="Mao C.L."/>
            <person name="Liu Y.L."/>
            <person name="Hao S.J."/>
            <person name="Liu W.Q."/>
            <person name="Lv M.Q."/>
            <person name="Zhang H.B."/>
            <person name="Liu Y."/>
            <person name="Hu-Tang G.R."/>
            <person name="Wang J.P."/>
            <person name="Wang J.H."/>
            <person name="Sun Y.H."/>
            <person name="Ni S.B."/>
            <person name="Chen W.B."/>
            <person name="Zhang X.C."/>
            <person name="Jiao Y.N."/>
            <person name="Eichler E.E."/>
            <person name="Li G.H."/>
            <person name="Liu X."/>
            <person name="Gao L.Z."/>
        </authorList>
    </citation>
    <scope>NUCLEOTIDE SEQUENCE [LARGE SCALE GENOMIC DNA]</scope>
    <source>
        <strain evidence="4">cv. GT1</strain>
        <tissue evidence="3">Leaf</tissue>
    </source>
</reference>
<proteinExistence type="predicted"/>
<evidence type="ECO:0000259" key="2">
    <source>
        <dbReference type="Pfam" id="PF22530"/>
    </source>
</evidence>
<dbReference type="NCBIfam" id="NF033889">
    <property type="entry name" value="termin_lrg_T7"/>
    <property type="match status" value="1"/>
</dbReference>
<dbReference type="Pfam" id="PF22530">
    <property type="entry name" value="Terminase-T7_RNaseH-like"/>
    <property type="match status" value="1"/>
</dbReference>
<name>A0A6A6K0W1_HEVBR</name>
<sequence>MIRKEEIGVELIKLSPAAGVKGMVLLGFTLPDLVSLATLTYVVILIAYKLWSWFKEWRKTNMATNKNAATEDEVGYLHGALTKLFKAKLDALIKMIEEDPDTAAFAVQGKDLAAVIKWIDQNGITATPADMQEVTKLSDRIEALRAKSKGKPHLNRVQADILTFMFEGHKYRMVEAQRGQAKTTIAAIYAVFCIIHAPTSRVMIVSQTAKRAEEIAGWVIKIFRGLDFLDFMLPDIYAGDKASIRGFEIHYTLRGYEKSPSVACYSIEGGMQGARADLIIADDVESLQNSATAAGRIKLEEATKEFESINQKGDILYLGTPQSINSVYNNLPARGYSLRIWPGRYPTMEQEVCYGDYLAPMIVDDMLKNPQLRTGGGISRNQGQPTCPEMYNDDALIEKEISQGTAKFQLQFMLNTRLSDSERFPLKLRDCIFGNFGKDEVPEMPVHSTDALNEIKEAKRPGNKTTDHFYRMAPRPYQWKPVTRRLYIDPAGGGNNGDETGVAIVFLLGTYVYVYKVFGVSGGYADEDMLKIVQAAREADVREVFVEKNFGHGAFQAIIKPHFEREHPVELQEDYASGQKEQRIIDTLEPLLTAHRLIFNTQIIFDDQESIHKYALEKQSSYSLFHQIANITRDRGSLRHDDRLDALYGAIRQLTADIDYDEMAKHAREDLEKARDYWL</sequence>
<keyword evidence="1" id="KW-0472">Membrane</keyword>
<dbReference type="Gene3D" id="3.40.50.300">
    <property type="entry name" value="P-loop containing nucleotide triphosphate hydrolases"/>
    <property type="match status" value="1"/>
</dbReference>
<evidence type="ECO:0000313" key="3">
    <source>
        <dbReference type="EMBL" id="KAF2282461.1"/>
    </source>
</evidence>
<dbReference type="Pfam" id="PF11123">
    <property type="entry name" value="DNA_Packaging_2"/>
    <property type="match status" value="1"/>
</dbReference>
<keyword evidence="1" id="KW-0812">Transmembrane</keyword>
<protein>
    <recommendedName>
        <fullName evidence="2">Terminase large subunit ribonuclease H-like domain-containing protein</fullName>
    </recommendedName>
</protein>
<comment type="caution">
    <text evidence="3">The sequence shown here is derived from an EMBL/GenBank/DDBJ whole genome shotgun (WGS) entry which is preliminary data.</text>
</comment>
<dbReference type="EMBL" id="JAAGAX010000205">
    <property type="protein sequence ID" value="KAF2282461.1"/>
    <property type="molecule type" value="Genomic_DNA"/>
</dbReference>
<evidence type="ECO:0000256" key="1">
    <source>
        <dbReference type="SAM" id="Phobius"/>
    </source>
</evidence>
<accession>A0A6A6K0W1</accession>
<dbReference type="InterPro" id="IPR027417">
    <property type="entry name" value="P-loop_NTPase"/>
</dbReference>
<keyword evidence="1" id="KW-1133">Transmembrane helix</keyword>
<dbReference type="InterPro" id="IPR054762">
    <property type="entry name" value="Gp19_RNaseH-like"/>
</dbReference>
<gene>
    <name evidence="3" type="ORF">GH714_043932</name>
</gene>
<keyword evidence="4" id="KW-1185">Reference proteome</keyword>
<dbReference type="AlphaFoldDB" id="A0A6A6K0W1"/>
<feature type="domain" description="Terminase large subunit ribonuclease H-like" evidence="2">
    <location>
        <begin position="488"/>
        <end position="597"/>
    </location>
</feature>
<dbReference type="InterPro" id="IPR047987">
    <property type="entry name" value="Gp19-like_virus"/>
</dbReference>
<dbReference type="InterPro" id="IPR024345">
    <property type="entry name" value="DNA_matur_Phage_T7-like"/>
</dbReference>
<dbReference type="Proteomes" id="UP000467840">
    <property type="component" value="Unassembled WGS sequence"/>
</dbReference>
<dbReference type="SUPFAM" id="SSF52540">
    <property type="entry name" value="P-loop containing nucleoside triphosphate hydrolases"/>
    <property type="match status" value="1"/>
</dbReference>
<feature type="transmembrane region" description="Helical" evidence="1">
    <location>
        <begin position="33"/>
        <end position="51"/>
    </location>
</feature>